<proteinExistence type="predicted"/>
<organism evidence="1 2">
    <name type="scientific">Ramlibacter aurantiacus</name>
    <dbReference type="NCBI Taxonomy" id="2801330"/>
    <lineage>
        <taxon>Bacteria</taxon>
        <taxon>Pseudomonadati</taxon>
        <taxon>Pseudomonadota</taxon>
        <taxon>Betaproteobacteria</taxon>
        <taxon>Burkholderiales</taxon>
        <taxon>Comamonadaceae</taxon>
        <taxon>Ramlibacter</taxon>
    </lineage>
</organism>
<dbReference type="InterPro" id="IPR003462">
    <property type="entry name" value="ODC_Mu_crystall"/>
</dbReference>
<dbReference type="SUPFAM" id="SSF51735">
    <property type="entry name" value="NAD(P)-binding Rossmann-fold domains"/>
    <property type="match status" value="1"/>
</dbReference>
<evidence type="ECO:0000313" key="1">
    <source>
        <dbReference type="EMBL" id="MBL0422407.1"/>
    </source>
</evidence>
<reference evidence="1" key="1">
    <citation type="submission" date="2021-01" db="EMBL/GenBank/DDBJ databases">
        <title>Ramlibacter sp. strain AW1 16S ribosomal RNA gene Genome sequencing and assembly.</title>
        <authorList>
            <person name="Kang M."/>
        </authorList>
    </citation>
    <scope>NUCLEOTIDE SEQUENCE</scope>
    <source>
        <strain evidence="1">AW1</strain>
    </source>
</reference>
<sequence>MLFIHNEVVEQLLSMSECIDALEHAFRQLPSGGAIHRPRLDMYVPCEREDGYYRWGTMEGANDGIFAIRMKSDVITWPKNASGVWRENKYCVQPGLYCGLIFLFSTKNGEPLAIINDGLLQHMRVGAGAGIGAKHLSRRDAQTVGMLGSGGMARTFLEAFCAVRPIQRVKVFSPTRANRELYAQEMGEKLGIEVTPVDSAREAVRGADILSTCTDSMSPTFDAQWLEPGMHVAMLGPAEVSREALARFDVKIRQGVGGLKLAESHRVRCEVGHSPVAFIAGTEEEMRRLPEPTGASGFGGDYPDYCDLVFGRVPGQRSDQEITFYHNIGNQGLQFSAAGGLVYRKARAVGMGRELPTEWFLQDIRD</sequence>
<dbReference type="PIRSF" id="PIRSF001439">
    <property type="entry name" value="CryM"/>
    <property type="match status" value="1"/>
</dbReference>
<dbReference type="InterPro" id="IPR036291">
    <property type="entry name" value="NAD(P)-bd_dom_sf"/>
</dbReference>
<dbReference type="AlphaFoldDB" id="A0A937D6K8"/>
<accession>A0A937D6K8</accession>
<dbReference type="Gene3D" id="3.30.1780.10">
    <property type="entry name" value="ornithine cyclodeaminase, domain 1"/>
    <property type="match status" value="1"/>
</dbReference>
<dbReference type="GO" id="GO:0005737">
    <property type="term" value="C:cytoplasm"/>
    <property type="evidence" value="ECO:0007669"/>
    <property type="project" value="TreeGrafter"/>
</dbReference>
<dbReference type="InterPro" id="IPR023401">
    <property type="entry name" value="ODC_N"/>
</dbReference>
<dbReference type="Gene3D" id="3.40.50.720">
    <property type="entry name" value="NAD(P)-binding Rossmann-like Domain"/>
    <property type="match status" value="1"/>
</dbReference>
<keyword evidence="2" id="KW-1185">Reference proteome</keyword>
<comment type="caution">
    <text evidence="1">The sequence shown here is derived from an EMBL/GenBank/DDBJ whole genome shotgun (WGS) entry which is preliminary data.</text>
</comment>
<dbReference type="Proteomes" id="UP000613011">
    <property type="component" value="Unassembled WGS sequence"/>
</dbReference>
<dbReference type="EMBL" id="JAEQNA010000008">
    <property type="protein sequence ID" value="MBL0422407.1"/>
    <property type="molecule type" value="Genomic_DNA"/>
</dbReference>
<name>A0A937D6K8_9BURK</name>
<dbReference type="PANTHER" id="PTHR13812">
    <property type="entry name" value="KETIMINE REDUCTASE MU-CRYSTALLIN"/>
    <property type="match status" value="1"/>
</dbReference>
<dbReference type="PANTHER" id="PTHR13812:SF19">
    <property type="entry name" value="KETIMINE REDUCTASE MU-CRYSTALLIN"/>
    <property type="match status" value="1"/>
</dbReference>
<gene>
    <name evidence="1" type="ORF">JI739_18815</name>
</gene>
<protein>
    <submittedName>
        <fullName evidence="1">Ornithine cyclodeaminase family protein</fullName>
    </submittedName>
</protein>
<dbReference type="Pfam" id="PF02423">
    <property type="entry name" value="OCD_Mu_crystall"/>
    <property type="match status" value="1"/>
</dbReference>
<dbReference type="RefSeq" id="WP_201685488.1">
    <property type="nucleotide sequence ID" value="NZ_JAEQNA010000008.1"/>
</dbReference>
<evidence type="ECO:0000313" key="2">
    <source>
        <dbReference type="Proteomes" id="UP000613011"/>
    </source>
</evidence>